<feature type="transmembrane region" description="Helical" evidence="6">
    <location>
        <begin position="153"/>
        <end position="176"/>
    </location>
</feature>
<keyword evidence="3 6" id="KW-0812">Transmembrane</keyword>
<dbReference type="Gene3D" id="1.20.1250.20">
    <property type="entry name" value="MFS general substrate transporter like domains"/>
    <property type="match status" value="1"/>
</dbReference>
<evidence type="ECO:0000256" key="1">
    <source>
        <dbReference type="ARBA" id="ARBA00004651"/>
    </source>
</evidence>
<dbReference type="GO" id="GO:0005886">
    <property type="term" value="C:plasma membrane"/>
    <property type="evidence" value="ECO:0007669"/>
    <property type="project" value="UniProtKB-SubCell"/>
</dbReference>
<feature type="transmembrane region" description="Helical" evidence="6">
    <location>
        <begin position="115"/>
        <end position="141"/>
    </location>
</feature>
<dbReference type="SUPFAM" id="SSF103473">
    <property type="entry name" value="MFS general substrate transporter"/>
    <property type="match status" value="1"/>
</dbReference>
<feature type="domain" description="Major facilitator superfamily (MFS) profile" evidence="7">
    <location>
        <begin position="26"/>
        <end position="398"/>
    </location>
</feature>
<dbReference type="PANTHER" id="PTHR23531:SF1">
    <property type="entry name" value="QUINOLENE RESISTANCE PROTEIN NORA"/>
    <property type="match status" value="1"/>
</dbReference>
<sequence length="406" mass="44554">MGNKTQSLYLFPGELMAKEKSIFTKDVVLVMAASFFFMFSNMYCNPLINGYAQDLGASSAFAGIIVGMMSIVSMFLRPIAGNLTDRFSKYSLAFWGGILCFIGVAGYVLTPNSTFLLICRLVNGLGFVLCTVCMTTWLSYLVPFNHVGEAMSFYGLMNALAMACAPAVSINLYRIIGYRAAMVISALSALLVVVTIQFVSNRAQPAAHSVKQSGFHIKIIQRDAIPVALLTALFAIPYFATQADIVEYAEQRHLSIAVGAYFLIYAVVLLLSRLFLRTQFDTVRFEPWLILSTVATIFYLIMLSIMKSNIEMALAAAGMAFGYGIIYSVCQSTAMMLAPDNERGLASSTFFLGLDIGMTLGPIIGGIIDSTLPVKYFYPVMLFIVPLVIIIFLVNRKKLNSAIDQH</sequence>
<dbReference type="Pfam" id="PF07690">
    <property type="entry name" value="MFS_1"/>
    <property type="match status" value="1"/>
</dbReference>
<dbReference type="CDD" id="cd17489">
    <property type="entry name" value="MFS_YfcJ_like"/>
    <property type="match status" value="1"/>
</dbReference>
<dbReference type="GO" id="GO:0022857">
    <property type="term" value="F:transmembrane transporter activity"/>
    <property type="evidence" value="ECO:0007669"/>
    <property type="project" value="InterPro"/>
</dbReference>
<evidence type="ECO:0000256" key="5">
    <source>
        <dbReference type="ARBA" id="ARBA00023136"/>
    </source>
</evidence>
<dbReference type="InterPro" id="IPR020846">
    <property type="entry name" value="MFS_dom"/>
</dbReference>
<feature type="transmembrane region" description="Helical" evidence="6">
    <location>
        <begin position="224"/>
        <end position="241"/>
    </location>
</feature>
<feature type="transmembrane region" description="Helical" evidence="6">
    <location>
        <begin position="92"/>
        <end position="109"/>
    </location>
</feature>
<evidence type="ECO:0000313" key="9">
    <source>
        <dbReference type="Proteomes" id="UP000003419"/>
    </source>
</evidence>
<reference evidence="8 9" key="1">
    <citation type="submission" date="2009-01" db="EMBL/GenBank/DDBJ databases">
        <authorList>
            <person name="Qin X."/>
            <person name="Bachman B."/>
            <person name="Battles P."/>
            <person name="Bell A."/>
            <person name="Bess C."/>
            <person name="Bickham C."/>
            <person name="Chaboub L."/>
            <person name="Chen D."/>
            <person name="Coyle M."/>
            <person name="Deiros D.R."/>
            <person name="Dinh H."/>
            <person name="Forbes L."/>
            <person name="Fowler G."/>
            <person name="Francisco L."/>
            <person name="Fu Q."/>
            <person name="Gubbala S."/>
            <person name="Hale W."/>
            <person name="Han Y."/>
            <person name="Hemphill L."/>
            <person name="Highlander S.K."/>
            <person name="Hirani K."/>
            <person name="Hogues M."/>
            <person name="Jackson L."/>
            <person name="Jakkamsetti A."/>
            <person name="Javaid M."/>
            <person name="Jiang H."/>
            <person name="Korchina V."/>
            <person name="Kovar C."/>
            <person name="Lara F."/>
            <person name="Lee S."/>
            <person name="Mata R."/>
            <person name="Mathew T."/>
            <person name="Moen C."/>
            <person name="Morales K."/>
            <person name="Munidasa M."/>
            <person name="Nazareth L."/>
            <person name="Ngo R."/>
            <person name="Nguyen L."/>
            <person name="Okwuonu G."/>
            <person name="Ongeri F."/>
            <person name="Patil S."/>
            <person name="Petrosino J."/>
            <person name="Pham C."/>
            <person name="Pham P."/>
            <person name="Pu L.-L."/>
            <person name="Puazo M."/>
            <person name="Raj R."/>
            <person name="Reid J."/>
            <person name="Rouhana J."/>
            <person name="Saada N."/>
            <person name="Shang Y."/>
            <person name="Simmons D."/>
            <person name="Thornton R."/>
            <person name="Warren J."/>
            <person name="Weissenberger G."/>
            <person name="Zhang J."/>
            <person name="Zhang L."/>
            <person name="Zhou C."/>
            <person name="Zhu D."/>
            <person name="Muzny D."/>
            <person name="Worley K."/>
            <person name="Gibbs R."/>
        </authorList>
    </citation>
    <scope>NUCLEOTIDE SEQUENCE [LARGE SCALE GENOMIC DNA]</scope>
    <source>
        <strain evidence="8 9">CF48-3A</strain>
    </source>
</reference>
<comment type="caution">
    <text evidence="8">The sequence shown here is derived from an EMBL/GenBank/DDBJ whole genome shotgun (WGS) entry which is preliminary data.</text>
</comment>
<feature type="transmembrane region" description="Helical" evidence="6">
    <location>
        <begin position="253"/>
        <end position="276"/>
    </location>
</feature>
<dbReference type="InterPro" id="IPR052714">
    <property type="entry name" value="MFS_Exporter"/>
</dbReference>
<name>A0A8D9S0R4_LIMRT</name>
<feature type="transmembrane region" description="Helical" evidence="6">
    <location>
        <begin position="27"/>
        <end position="48"/>
    </location>
</feature>
<feature type="transmembrane region" description="Helical" evidence="6">
    <location>
        <begin position="182"/>
        <end position="203"/>
    </location>
</feature>
<evidence type="ECO:0000259" key="7">
    <source>
        <dbReference type="PROSITE" id="PS50850"/>
    </source>
</evidence>
<dbReference type="InterPro" id="IPR011701">
    <property type="entry name" value="MFS"/>
</dbReference>
<dbReference type="PROSITE" id="PS50850">
    <property type="entry name" value="MFS"/>
    <property type="match status" value="1"/>
</dbReference>
<keyword evidence="4 6" id="KW-1133">Transmembrane helix</keyword>
<protein>
    <submittedName>
        <fullName evidence="8">Transporter, major facilitator family protein</fullName>
    </submittedName>
</protein>
<dbReference type="AlphaFoldDB" id="A0A8D9S0R4"/>
<evidence type="ECO:0000256" key="6">
    <source>
        <dbReference type="SAM" id="Phobius"/>
    </source>
</evidence>
<dbReference type="Proteomes" id="UP000003419">
    <property type="component" value="Unassembled WGS sequence"/>
</dbReference>
<gene>
    <name evidence="8" type="ORF">HMPREF0534_0252</name>
</gene>
<evidence type="ECO:0000256" key="4">
    <source>
        <dbReference type="ARBA" id="ARBA00022989"/>
    </source>
</evidence>
<dbReference type="EMBL" id="ACHG01000022">
    <property type="protein sequence ID" value="EEI66421.1"/>
    <property type="molecule type" value="Genomic_DNA"/>
</dbReference>
<accession>A0A8D9S0R4</accession>
<feature type="transmembrane region" description="Helical" evidence="6">
    <location>
        <begin position="60"/>
        <end position="80"/>
    </location>
</feature>
<dbReference type="InterPro" id="IPR036259">
    <property type="entry name" value="MFS_trans_sf"/>
</dbReference>
<evidence type="ECO:0000313" key="8">
    <source>
        <dbReference type="EMBL" id="EEI66421.1"/>
    </source>
</evidence>
<evidence type="ECO:0000256" key="3">
    <source>
        <dbReference type="ARBA" id="ARBA00022692"/>
    </source>
</evidence>
<comment type="subcellular location">
    <subcellularLocation>
        <location evidence="1">Cell membrane</location>
        <topology evidence="1">Multi-pass membrane protein</topology>
    </subcellularLocation>
</comment>
<keyword evidence="5 6" id="KW-0472">Membrane</keyword>
<feature type="transmembrane region" description="Helical" evidence="6">
    <location>
        <begin position="312"/>
        <end position="330"/>
    </location>
</feature>
<proteinExistence type="predicted"/>
<dbReference type="PANTHER" id="PTHR23531">
    <property type="entry name" value="QUINOLENE RESISTANCE PROTEIN NORA"/>
    <property type="match status" value="1"/>
</dbReference>
<feature type="transmembrane region" description="Helical" evidence="6">
    <location>
        <begin position="350"/>
        <end position="370"/>
    </location>
</feature>
<feature type="transmembrane region" description="Helical" evidence="6">
    <location>
        <begin position="288"/>
        <end position="306"/>
    </location>
</feature>
<keyword evidence="2" id="KW-0813">Transport</keyword>
<organism evidence="8 9">
    <name type="scientific">Limosilactobacillus reuteri CF48-3A</name>
    <dbReference type="NCBI Taxonomy" id="525341"/>
    <lineage>
        <taxon>Bacteria</taxon>
        <taxon>Bacillati</taxon>
        <taxon>Bacillota</taxon>
        <taxon>Bacilli</taxon>
        <taxon>Lactobacillales</taxon>
        <taxon>Lactobacillaceae</taxon>
        <taxon>Limosilactobacillus</taxon>
    </lineage>
</organism>
<feature type="transmembrane region" description="Helical" evidence="6">
    <location>
        <begin position="376"/>
        <end position="394"/>
    </location>
</feature>
<evidence type="ECO:0000256" key="2">
    <source>
        <dbReference type="ARBA" id="ARBA00022448"/>
    </source>
</evidence>